<proteinExistence type="predicted"/>
<organism evidence="1 2">
    <name type="scientific">Stachybotrys chlorohalonatus (strain IBT 40285)</name>
    <dbReference type="NCBI Taxonomy" id="1283841"/>
    <lineage>
        <taxon>Eukaryota</taxon>
        <taxon>Fungi</taxon>
        <taxon>Dikarya</taxon>
        <taxon>Ascomycota</taxon>
        <taxon>Pezizomycotina</taxon>
        <taxon>Sordariomycetes</taxon>
        <taxon>Hypocreomycetidae</taxon>
        <taxon>Hypocreales</taxon>
        <taxon>Stachybotryaceae</taxon>
        <taxon>Stachybotrys</taxon>
    </lineage>
</organism>
<dbReference type="PANTHER" id="PTHR24148:SF73">
    <property type="entry name" value="HET DOMAIN PROTEIN (AFU_ORTHOLOGUE AFUA_8G01020)"/>
    <property type="match status" value="1"/>
</dbReference>
<dbReference type="OrthoDB" id="2157530at2759"/>
<dbReference type="PANTHER" id="PTHR24148">
    <property type="entry name" value="ANKYRIN REPEAT DOMAIN-CONTAINING PROTEIN 39 HOMOLOG-RELATED"/>
    <property type="match status" value="1"/>
</dbReference>
<evidence type="ECO:0000313" key="2">
    <source>
        <dbReference type="Proteomes" id="UP000028524"/>
    </source>
</evidence>
<protein>
    <submittedName>
        <fullName evidence="1">Uncharacterized protein</fullName>
    </submittedName>
</protein>
<gene>
    <name evidence="1" type="ORF">S40285_05235</name>
</gene>
<dbReference type="InParanoid" id="A0A084QTA1"/>
<dbReference type="EMBL" id="KL660239">
    <property type="protein sequence ID" value="KFA67186.1"/>
    <property type="molecule type" value="Genomic_DNA"/>
</dbReference>
<name>A0A084QTA1_STAC4</name>
<keyword evidence="2" id="KW-1185">Reference proteome</keyword>
<dbReference type="HOGENOM" id="CLU_1628139_0_0_1"/>
<dbReference type="Proteomes" id="UP000028524">
    <property type="component" value="Unassembled WGS sequence"/>
</dbReference>
<accession>A0A084QTA1</accession>
<evidence type="ECO:0000313" key="1">
    <source>
        <dbReference type="EMBL" id="KFA67186.1"/>
    </source>
</evidence>
<reference evidence="1 2" key="1">
    <citation type="journal article" date="2014" name="BMC Genomics">
        <title>Comparative genome sequencing reveals chemotype-specific gene clusters in the toxigenic black mold Stachybotrys.</title>
        <authorList>
            <person name="Semeiks J."/>
            <person name="Borek D."/>
            <person name="Otwinowski Z."/>
            <person name="Grishin N.V."/>
        </authorList>
    </citation>
    <scope>NUCLEOTIDE SEQUENCE [LARGE SCALE GENOMIC DNA]</scope>
    <source>
        <strain evidence="1 2">IBT 40285</strain>
    </source>
</reference>
<dbReference type="AlphaFoldDB" id="A0A084QTA1"/>
<dbReference type="InterPro" id="IPR052895">
    <property type="entry name" value="HetReg/Transcr_Mod"/>
</dbReference>
<sequence length="163" mass="18358">MQRRTQRPLDLLGNPRFFQATDPRDKVFGLYSLFSESDLARLTLRPNYDMDVVDVYAQAVIDCIALEGNLDVLGFAGAGDDEAASRDLPSWVPDWTSRIELSPYYLGFYINSPSGTMPGWRHGGQLQGVVILPWKSPRTASRYHYRGASWDRVVETGGVLEKE</sequence>